<evidence type="ECO:0000313" key="3">
    <source>
        <dbReference type="Proteomes" id="UP001148018"/>
    </source>
</evidence>
<protein>
    <submittedName>
        <fullName evidence="2">Uncharacterized protein</fullName>
    </submittedName>
</protein>
<dbReference type="EMBL" id="JANIIK010000046">
    <property type="protein sequence ID" value="KAJ3603281.1"/>
    <property type="molecule type" value="Genomic_DNA"/>
</dbReference>
<proteinExistence type="predicted"/>
<organism evidence="2 3">
    <name type="scientific">Muraenolepis orangiensis</name>
    <name type="common">Patagonian moray cod</name>
    <dbReference type="NCBI Taxonomy" id="630683"/>
    <lineage>
        <taxon>Eukaryota</taxon>
        <taxon>Metazoa</taxon>
        <taxon>Chordata</taxon>
        <taxon>Craniata</taxon>
        <taxon>Vertebrata</taxon>
        <taxon>Euteleostomi</taxon>
        <taxon>Actinopterygii</taxon>
        <taxon>Neopterygii</taxon>
        <taxon>Teleostei</taxon>
        <taxon>Neoteleostei</taxon>
        <taxon>Acanthomorphata</taxon>
        <taxon>Zeiogadaria</taxon>
        <taxon>Gadariae</taxon>
        <taxon>Gadiformes</taxon>
        <taxon>Muraenolepidoidei</taxon>
        <taxon>Muraenolepididae</taxon>
        <taxon>Muraenolepis</taxon>
    </lineage>
</organism>
<reference evidence="2" key="1">
    <citation type="submission" date="2022-07" db="EMBL/GenBank/DDBJ databases">
        <title>Chromosome-level genome of Muraenolepis orangiensis.</title>
        <authorList>
            <person name="Kim J."/>
        </authorList>
    </citation>
    <scope>NUCLEOTIDE SEQUENCE</scope>
    <source>
        <strain evidence="2">KU_S4_2022</strain>
        <tissue evidence="2">Muscle</tissue>
    </source>
</reference>
<feature type="compositionally biased region" description="Low complexity" evidence="1">
    <location>
        <begin position="163"/>
        <end position="178"/>
    </location>
</feature>
<evidence type="ECO:0000256" key="1">
    <source>
        <dbReference type="SAM" id="MobiDB-lite"/>
    </source>
</evidence>
<feature type="non-terminal residue" evidence="2">
    <location>
        <position position="1"/>
    </location>
</feature>
<evidence type="ECO:0000313" key="2">
    <source>
        <dbReference type="EMBL" id="KAJ3603281.1"/>
    </source>
</evidence>
<feature type="compositionally biased region" description="Low complexity" evidence="1">
    <location>
        <begin position="190"/>
        <end position="204"/>
    </location>
</feature>
<accession>A0A9Q0INF6</accession>
<gene>
    <name evidence="2" type="ORF">NHX12_031023</name>
</gene>
<sequence>PVTHLPLQNRAVTELLRSWNPGPSIIQLNTAHGIRPARASWRYVELTCNIPQKEKQSVGQVLRCRTPQGASLGPPQAAQPRGPLVAPRAPLVAPRAQGPPQAAQPRGLLRLPSPGAPLVALRARGLLRLPSPGAPSWLPGPRGPLVALRAQGPPRGSQGPLVAPRAQGPPQAAQPRGPLVAPQPRGPLVAPRAQGPPQAAQPRGLLRLPSGPHATAATAWLSLNA</sequence>
<dbReference type="AlphaFoldDB" id="A0A9Q0INF6"/>
<feature type="region of interest" description="Disordered" evidence="1">
    <location>
        <begin position="148"/>
        <end position="211"/>
    </location>
</feature>
<comment type="caution">
    <text evidence="2">The sequence shown here is derived from an EMBL/GenBank/DDBJ whole genome shotgun (WGS) entry which is preliminary data.</text>
</comment>
<dbReference type="Proteomes" id="UP001148018">
    <property type="component" value="Unassembled WGS sequence"/>
</dbReference>
<keyword evidence="3" id="KW-1185">Reference proteome</keyword>
<name>A0A9Q0INF6_9TELE</name>